<comment type="subcellular location">
    <subcellularLocation>
        <location evidence="1">Membrane</location>
        <topology evidence="1">Multi-pass membrane protein</topology>
    </subcellularLocation>
</comment>
<feature type="transmembrane region" description="Helical" evidence="8">
    <location>
        <begin position="440"/>
        <end position="461"/>
    </location>
</feature>
<keyword evidence="2" id="KW-0813">Transport</keyword>
<dbReference type="EMBL" id="JABEQK010000008">
    <property type="protein sequence ID" value="MBB2205572.1"/>
    <property type="molecule type" value="Genomic_DNA"/>
</dbReference>
<dbReference type="Pfam" id="PF01566">
    <property type="entry name" value="Nramp"/>
    <property type="match status" value="1"/>
</dbReference>
<keyword evidence="5 8" id="KW-1133">Transmembrane helix</keyword>
<feature type="region of interest" description="Disordered" evidence="7">
    <location>
        <begin position="1"/>
        <end position="47"/>
    </location>
</feature>
<dbReference type="GO" id="GO:0015086">
    <property type="term" value="F:cadmium ion transmembrane transporter activity"/>
    <property type="evidence" value="ECO:0007669"/>
    <property type="project" value="TreeGrafter"/>
</dbReference>
<dbReference type="GO" id="GO:0005886">
    <property type="term" value="C:plasma membrane"/>
    <property type="evidence" value="ECO:0007669"/>
    <property type="project" value="TreeGrafter"/>
</dbReference>
<keyword evidence="4" id="KW-0769">Symport</keyword>
<evidence type="ECO:0000256" key="1">
    <source>
        <dbReference type="ARBA" id="ARBA00004141"/>
    </source>
</evidence>
<evidence type="ECO:0000256" key="6">
    <source>
        <dbReference type="ARBA" id="ARBA00023136"/>
    </source>
</evidence>
<feature type="transmembrane region" description="Helical" evidence="8">
    <location>
        <begin position="123"/>
        <end position="141"/>
    </location>
</feature>
<feature type="transmembrane region" description="Helical" evidence="8">
    <location>
        <begin position="324"/>
        <end position="354"/>
    </location>
</feature>
<keyword evidence="10" id="KW-1185">Reference proteome</keyword>
<feature type="transmembrane region" description="Helical" evidence="8">
    <location>
        <begin position="281"/>
        <end position="304"/>
    </location>
</feature>
<dbReference type="GO" id="GO:0015293">
    <property type="term" value="F:symporter activity"/>
    <property type="evidence" value="ECO:0007669"/>
    <property type="project" value="UniProtKB-KW"/>
</dbReference>
<feature type="transmembrane region" description="Helical" evidence="8">
    <location>
        <begin position="161"/>
        <end position="178"/>
    </location>
</feature>
<comment type="caution">
    <text evidence="9">The sequence shown here is derived from an EMBL/GenBank/DDBJ whole genome shotgun (WGS) entry which is preliminary data.</text>
</comment>
<organism evidence="9 10">
    <name type="scientific">Gluconacetobacter takamatsuzukensis</name>
    <dbReference type="NCBI Taxonomy" id="1286190"/>
    <lineage>
        <taxon>Bacteria</taxon>
        <taxon>Pseudomonadati</taxon>
        <taxon>Pseudomonadota</taxon>
        <taxon>Alphaproteobacteria</taxon>
        <taxon>Acetobacterales</taxon>
        <taxon>Acetobacteraceae</taxon>
        <taxon>Gluconacetobacter</taxon>
    </lineage>
</organism>
<dbReference type="Proteomes" id="UP000540556">
    <property type="component" value="Unassembled WGS sequence"/>
</dbReference>
<evidence type="ECO:0000313" key="10">
    <source>
        <dbReference type="Proteomes" id="UP000540556"/>
    </source>
</evidence>
<evidence type="ECO:0000256" key="7">
    <source>
        <dbReference type="SAM" id="MobiDB-lite"/>
    </source>
</evidence>
<evidence type="ECO:0000256" key="2">
    <source>
        <dbReference type="ARBA" id="ARBA00022448"/>
    </source>
</evidence>
<evidence type="ECO:0000256" key="3">
    <source>
        <dbReference type="ARBA" id="ARBA00022692"/>
    </source>
</evidence>
<evidence type="ECO:0000256" key="5">
    <source>
        <dbReference type="ARBA" id="ARBA00022989"/>
    </source>
</evidence>
<dbReference type="GO" id="GO:0034755">
    <property type="term" value="P:iron ion transmembrane transport"/>
    <property type="evidence" value="ECO:0007669"/>
    <property type="project" value="TreeGrafter"/>
</dbReference>
<dbReference type="GO" id="GO:0005384">
    <property type="term" value="F:manganese ion transmembrane transporter activity"/>
    <property type="evidence" value="ECO:0007669"/>
    <property type="project" value="TreeGrafter"/>
</dbReference>
<keyword evidence="3 8" id="KW-0812">Transmembrane</keyword>
<feature type="transmembrane region" description="Helical" evidence="8">
    <location>
        <begin position="400"/>
        <end position="424"/>
    </location>
</feature>
<feature type="transmembrane region" description="Helical" evidence="8">
    <location>
        <begin position="375"/>
        <end position="394"/>
    </location>
</feature>
<dbReference type="AlphaFoldDB" id="A0A7W4KEP8"/>
<dbReference type="InterPro" id="IPR001046">
    <property type="entry name" value="NRAMP_fam"/>
</dbReference>
<gene>
    <name evidence="9" type="ORF">HLH27_11150</name>
</gene>
<feature type="transmembrane region" description="Helical" evidence="8">
    <location>
        <begin position="190"/>
        <end position="211"/>
    </location>
</feature>
<dbReference type="PANTHER" id="PTHR11706:SF33">
    <property type="entry name" value="NATURAL RESISTANCE-ASSOCIATED MACROPHAGE PROTEIN 2"/>
    <property type="match status" value="1"/>
</dbReference>
<keyword evidence="6 8" id="KW-0472">Membrane</keyword>
<proteinExistence type="predicted"/>
<evidence type="ECO:0000256" key="4">
    <source>
        <dbReference type="ARBA" id="ARBA00022847"/>
    </source>
</evidence>
<protein>
    <submittedName>
        <fullName evidence="9">Divalent metal cation transporter</fullName>
    </submittedName>
</protein>
<evidence type="ECO:0000313" key="9">
    <source>
        <dbReference type="EMBL" id="MBB2205572.1"/>
    </source>
</evidence>
<sequence>MRARRAPRRRGEGGAAAGRGGDEEPVPAGSRGADDPELPSPVVGPSRPRLFRVLGPGLITGASDDDPSGIATYSQVGAQFAYGLSWTLLVTYPLMVAVQMISARIGRTTGHGLAGVIRLHCPAWLLTGVVLLLLVANIINLGADLGAMADALGLLLPAPRVLYVLLFSAISISMQLFLQYTRYVAALKWLTLALFAYFAALACVDVDWRALAYHLVWPAHAPTSGYLTALVAIFGTTISPYLFFWQASEEVEDLGVYPHRTDLVDAPSQGRRALRRIEIDTLVGMGFSNLVALAILVTTAATLNARGVTDIQTSAQAAEALRPIAGAFASLVFTVGIVGTGLLAVPVLAGSAAYAVGEARQWPTGLERRPKEAQAFYATLVIATLIGMIINFAPVDPIRALFWSAVLNGVAAVPVMVVMMVVAARRDVMGRFAIRGPLRWLGWIATVLMGGVVLAMFGALFRVRP</sequence>
<reference evidence="9 10" key="1">
    <citation type="submission" date="2020-04" db="EMBL/GenBank/DDBJ databases">
        <title>Description of novel Gluconacetobacter.</title>
        <authorList>
            <person name="Sombolestani A."/>
        </authorList>
    </citation>
    <scope>NUCLEOTIDE SEQUENCE [LARGE SCALE GENOMIC DNA]</scope>
    <source>
        <strain evidence="9 10">LMG 27800</strain>
    </source>
</reference>
<dbReference type="PANTHER" id="PTHR11706">
    <property type="entry name" value="SOLUTE CARRIER PROTEIN FAMILY 11 MEMBER"/>
    <property type="match status" value="1"/>
</dbReference>
<accession>A0A7W4KEP8</accession>
<feature type="transmembrane region" description="Helical" evidence="8">
    <location>
        <begin position="223"/>
        <end position="244"/>
    </location>
</feature>
<evidence type="ECO:0000256" key="8">
    <source>
        <dbReference type="SAM" id="Phobius"/>
    </source>
</evidence>
<name>A0A7W4KEP8_9PROT</name>